<evidence type="ECO:0000256" key="1">
    <source>
        <dbReference type="SAM" id="Phobius"/>
    </source>
</evidence>
<proteinExistence type="predicted"/>
<evidence type="ECO:0000313" key="4">
    <source>
        <dbReference type="Proteomes" id="UP001055804"/>
    </source>
</evidence>
<dbReference type="InterPro" id="IPR036465">
    <property type="entry name" value="vWFA_dom_sf"/>
</dbReference>
<keyword evidence="1" id="KW-0472">Membrane</keyword>
<dbReference type="SUPFAM" id="SSF53300">
    <property type="entry name" value="vWA-like"/>
    <property type="match status" value="1"/>
</dbReference>
<protein>
    <submittedName>
        <fullName evidence="3">Pilus assembly protein</fullName>
    </submittedName>
</protein>
<dbReference type="Gene3D" id="3.40.50.410">
    <property type="entry name" value="von Willebrand factor, type A domain"/>
    <property type="match status" value="2"/>
</dbReference>
<reference evidence="3" key="1">
    <citation type="submission" date="2022-06" db="EMBL/GenBank/DDBJ databases">
        <title>Isolation and Genomics of Futiania mangrovii gen. nov., sp. nov., a Rare and Metabolically-versatile member in the Class Alphaproteobacteria.</title>
        <authorList>
            <person name="Liu L."/>
            <person name="Huang W.-C."/>
            <person name="Pan J."/>
            <person name="Li J."/>
            <person name="Huang Y."/>
            <person name="Du H."/>
            <person name="Liu Y."/>
            <person name="Li M."/>
        </authorList>
    </citation>
    <scope>NUCLEOTIDE SEQUENCE</scope>
    <source>
        <strain evidence="3">FT118</strain>
    </source>
</reference>
<feature type="transmembrane region" description="Helical" evidence="1">
    <location>
        <begin position="33"/>
        <end position="53"/>
    </location>
</feature>
<dbReference type="EMBL" id="JAMZFT010000002">
    <property type="protein sequence ID" value="MCP1336469.1"/>
    <property type="molecule type" value="Genomic_DNA"/>
</dbReference>
<sequence length="635" mass="69566">MTIPGTRKTADRGARRTGLRGQISQFARSERGALALVMGLTFIPIVAAVGATFDYARVATGHSGLSNALDAAGLAAAQQLSEPEQIVKSIAQNFLERNLPDSGLFSSTPTVQILEKTDEVLRLSARGKVSTAVMGLFNVNEVEVYAEAEFTRKVQGLEIAMVLDTTYSMKGTRMTAMKAAAKDLLQTLYGSDRTSDRLRIALVPFADMVNIKATRADWRGQSLDLTVDAGVDPLAVDPWDRAAQDTTILTHYTGEDWAWIDVTGSARYNGWNIDDHRYVERNGNGGVNYRTAREYDSEYTPDPFEFGTKKNGDRLVKGGKYVPCSHKDAKGCDYEAVRNDHLWLYKQVGLEWRGCVESRPIQGADGETRDLDITVTAPDPDDPDTLFVPSFHADGGSGGYPSWMTDKNEFGTGNGPKVPSGSLDRLAYLNKYYQNDPKVQNVAADEGPNLNCGIPVTPLISSRDALETDIDALTYTTSTNIPEGLAWGWRMLDPKPPFDAALPYGHIDDDGVRWEKAIILLTDGENWTQDKRYNSYGFADEDRLTGPEDESDIKRAMDKRLAKLCENVKNAGKDVGGEGIRLYVVAFDMNGSVKDTLFKPCASDPAHFFDAQGSVALSSAFKKIGADLASLRISK</sequence>
<feature type="domain" description="Putative Flp pilus-assembly TadG-like N-terminal" evidence="2">
    <location>
        <begin position="32"/>
        <end position="79"/>
    </location>
</feature>
<dbReference type="AlphaFoldDB" id="A0A9J6PBA9"/>
<dbReference type="RefSeq" id="WP_269332427.1">
    <property type="nucleotide sequence ID" value="NZ_JAMZFT010000002.1"/>
</dbReference>
<keyword evidence="1" id="KW-0812">Transmembrane</keyword>
<name>A0A9J6PBA9_9PROT</name>
<organism evidence="3 4">
    <name type="scientific">Futiania mangrovi</name>
    <dbReference type="NCBI Taxonomy" id="2959716"/>
    <lineage>
        <taxon>Bacteria</taxon>
        <taxon>Pseudomonadati</taxon>
        <taxon>Pseudomonadota</taxon>
        <taxon>Alphaproteobacteria</taxon>
        <taxon>Futianiales</taxon>
        <taxon>Futianiaceae</taxon>
        <taxon>Futiania</taxon>
    </lineage>
</organism>
<keyword evidence="4" id="KW-1185">Reference proteome</keyword>
<dbReference type="Pfam" id="PF13400">
    <property type="entry name" value="Tad"/>
    <property type="match status" value="1"/>
</dbReference>
<dbReference type="InterPro" id="IPR028087">
    <property type="entry name" value="Tad_N"/>
</dbReference>
<comment type="caution">
    <text evidence="3">The sequence shown here is derived from an EMBL/GenBank/DDBJ whole genome shotgun (WGS) entry which is preliminary data.</text>
</comment>
<keyword evidence="1" id="KW-1133">Transmembrane helix</keyword>
<accession>A0A9J6PBA9</accession>
<evidence type="ECO:0000313" key="3">
    <source>
        <dbReference type="EMBL" id="MCP1336469.1"/>
    </source>
</evidence>
<evidence type="ECO:0000259" key="2">
    <source>
        <dbReference type="Pfam" id="PF13400"/>
    </source>
</evidence>
<gene>
    <name evidence="3" type="ORF">NJQ99_08630</name>
</gene>
<dbReference type="Proteomes" id="UP001055804">
    <property type="component" value="Unassembled WGS sequence"/>
</dbReference>